<dbReference type="RefSeq" id="WP_089896609.1">
    <property type="nucleotide sequence ID" value="NZ_FOJG01000001.1"/>
</dbReference>
<dbReference type="OrthoDB" id="515110at2"/>
<dbReference type="InterPro" id="IPR037883">
    <property type="entry name" value="Knr4/Smi1-like_sf"/>
</dbReference>
<dbReference type="STRING" id="29529.SAMN04488122_3371"/>
<keyword evidence="2" id="KW-1185">Reference proteome</keyword>
<dbReference type="Proteomes" id="UP000199310">
    <property type="component" value="Unassembled WGS sequence"/>
</dbReference>
<dbReference type="SUPFAM" id="SSF160631">
    <property type="entry name" value="SMI1/KNR4-like"/>
    <property type="match status" value="1"/>
</dbReference>
<evidence type="ECO:0000313" key="2">
    <source>
        <dbReference type="Proteomes" id="UP000199310"/>
    </source>
</evidence>
<evidence type="ECO:0008006" key="3">
    <source>
        <dbReference type="Google" id="ProtNLM"/>
    </source>
</evidence>
<sequence length="232" mass="26750">MTNTRKIKRLYDLDENGHLGFSENEIATLEQQLQLSLPEKLREYYLTLGKNEAINYSHNRLLKPGKAIGFSDDRYLVFYEENQRAACWGIKEEDLLQSDPPVWANYGTSAAPVWTLETKTTTGFLLLMAIYNGTLGGLKYHANALEQITPATVDAITQNWTEVPDISWERQKVYTKNFYEVISLSFDEQHTCTGIFAGTSDQERFDRLLDTLDVDWSYISYEDEDGEEEEEE</sequence>
<evidence type="ECO:0000313" key="1">
    <source>
        <dbReference type="EMBL" id="SEW44739.1"/>
    </source>
</evidence>
<protein>
    <recommendedName>
        <fullName evidence="3">Knr4/Smi1-like domain-containing protein</fullName>
    </recommendedName>
</protein>
<accession>A0A1I0RTJ9</accession>
<gene>
    <name evidence="1" type="ORF">SAMN04488122_3371</name>
</gene>
<dbReference type="EMBL" id="FOJG01000001">
    <property type="protein sequence ID" value="SEW44739.1"/>
    <property type="molecule type" value="Genomic_DNA"/>
</dbReference>
<organism evidence="1 2">
    <name type="scientific">Chitinophaga arvensicola</name>
    <dbReference type="NCBI Taxonomy" id="29529"/>
    <lineage>
        <taxon>Bacteria</taxon>
        <taxon>Pseudomonadati</taxon>
        <taxon>Bacteroidota</taxon>
        <taxon>Chitinophagia</taxon>
        <taxon>Chitinophagales</taxon>
        <taxon>Chitinophagaceae</taxon>
        <taxon>Chitinophaga</taxon>
    </lineage>
</organism>
<name>A0A1I0RTJ9_9BACT</name>
<reference evidence="2" key="1">
    <citation type="submission" date="2016-10" db="EMBL/GenBank/DDBJ databases">
        <authorList>
            <person name="Varghese N."/>
            <person name="Submissions S."/>
        </authorList>
    </citation>
    <scope>NUCLEOTIDE SEQUENCE [LARGE SCALE GENOMIC DNA]</scope>
    <source>
        <strain evidence="2">DSM 3695</strain>
    </source>
</reference>
<proteinExistence type="predicted"/>
<dbReference type="AlphaFoldDB" id="A0A1I0RTJ9"/>